<evidence type="ECO:0000256" key="3">
    <source>
        <dbReference type="ARBA" id="ARBA00022722"/>
    </source>
</evidence>
<feature type="binding site" evidence="9">
    <location>
        <position position="7"/>
    </location>
    <ligand>
        <name>Mg(2+)</name>
        <dbReference type="ChEBI" id="CHEBI:18420"/>
        <note>catalytic</note>
    </ligand>
</feature>
<dbReference type="PANTHER" id="PTHR34405">
    <property type="entry name" value="CRISPR-ASSOCIATED ENDORIBONUCLEASE CAS2"/>
    <property type="match status" value="1"/>
</dbReference>
<evidence type="ECO:0000256" key="2">
    <source>
        <dbReference type="ARBA" id="ARBA00009959"/>
    </source>
</evidence>
<dbReference type="Pfam" id="PF09827">
    <property type="entry name" value="CRISPR_Cas2"/>
    <property type="match status" value="1"/>
</dbReference>
<comment type="cofactor">
    <cofactor evidence="1 9">
        <name>Mg(2+)</name>
        <dbReference type="ChEBI" id="CHEBI:18420"/>
    </cofactor>
</comment>
<comment type="caution">
    <text evidence="10">The sequence shown here is derived from an EMBL/GenBank/DDBJ whole genome shotgun (WGS) entry which is preliminary data.</text>
</comment>
<dbReference type="EMBL" id="PFWT01000019">
    <property type="protein sequence ID" value="PJA45992.1"/>
    <property type="molecule type" value="Genomic_DNA"/>
</dbReference>
<dbReference type="SUPFAM" id="SSF143430">
    <property type="entry name" value="TTP0101/SSO1404-like"/>
    <property type="match status" value="1"/>
</dbReference>
<organism evidence="10 11">
    <name type="scientific">Candidatus Uhrbacteria bacterium CG_4_9_14_3_um_filter_41_35</name>
    <dbReference type="NCBI Taxonomy" id="1975034"/>
    <lineage>
        <taxon>Bacteria</taxon>
        <taxon>Candidatus Uhriibacteriota</taxon>
    </lineage>
</organism>
<evidence type="ECO:0000256" key="8">
    <source>
        <dbReference type="ARBA" id="ARBA00023118"/>
    </source>
</evidence>
<dbReference type="GO" id="GO:0043571">
    <property type="term" value="P:maintenance of CRISPR repeat elements"/>
    <property type="evidence" value="ECO:0007669"/>
    <property type="project" value="UniProtKB-UniRule"/>
</dbReference>
<keyword evidence="6 9" id="KW-0378">Hydrolase</keyword>
<evidence type="ECO:0000313" key="11">
    <source>
        <dbReference type="Proteomes" id="UP000231263"/>
    </source>
</evidence>
<dbReference type="NCBIfam" id="TIGR01573">
    <property type="entry name" value="cas2"/>
    <property type="match status" value="1"/>
</dbReference>
<dbReference type="InterPro" id="IPR019199">
    <property type="entry name" value="Virulence_VapD/CRISPR_Cas2"/>
</dbReference>
<dbReference type="Gene3D" id="3.30.70.240">
    <property type="match status" value="1"/>
</dbReference>
<evidence type="ECO:0000256" key="4">
    <source>
        <dbReference type="ARBA" id="ARBA00022723"/>
    </source>
</evidence>
<dbReference type="AlphaFoldDB" id="A0A2M7XDS6"/>
<dbReference type="CDD" id="cd09725">
    <property type="entry name" value="Cas2_I_II_III"/>
    <property type="match status" value="1"/>
</dbReference>
<reference evidence="11" key="1">
    <citation type="submission" date="2017-09" db="EMBL/GenBank/DDBJ databases">
        <title>Depth-based differentiation of microbial function through sediment-hosted aquifers and enrichment of novel symbionts in the deep terrestrial subsurface.</title>
        <authorList>
            <person name="Probst A.J."/>
            <person name="Ladd B."/>
            <person name="Jarett J.K."/>
            <person name="Geller-Mcgrath D.E."/>
            <person name="Sieber C.M.K."/>
            <person name="Emerson J.B."/>
            <person name="Anantharaman K."/>
            <person name="Thomas B.C."/>
            <person name="Malmstrom R."/>
            <person name="Stieglmeier M."/>
            <person name="Klingl A."/>
            <person name="Woyke T."/>
            <person name="Ryan C.M."/>
            <person name="Banfield J.F."/>
        </authorList>
    </citation>
    <scope>NUCLEOTIDE SEQUENCE [LARGE SCALE GENOMIC DNA]</scope>
</reference>
<dbReference type="EC" id="3.1.-.-" evidence="9"/>
<protein>
    <recommendedName>
        <fullName evidence="9">CRISPR-associated endoribonuclease Cas2</fullName>
        <ecNumber evidence="9">3.1.-.-</ecNumber>
    </recommendedName>
</protein>
<dbReference type="GO" id="GO:0051607">
    <property type="term" value="P:defense response to virus"/>
    <property type="evidence" value="ECO:0007669"/>
    <property type="project" value="UniProtKB-UniRule"/>
</dbReference>
<evidence type="ECO:0000256" key="1">
    <source>
        <dbReference type="ARBA" id="ARBA00001946"/>
    </source>
</evidence>
<comment type="function">
    <text evidence="9">CRISPR (clustered regularly interspaced short palindromic repeat), is an adaptive immune system that provides protection against mobile genetic elements (viruses, transposable elements and conjugative plasmids). CRISPR clusters contain sequences complementary to antecedent mobile elements and target invading nucleic acids. CRISPR clusters are transcribed and processed into CRISPR RNA (crRNA). Functions as a ssRNA-specific endoribonuclease. Involved in the integration of spacer DNA into the CRISPR cassette.</text>
</comment>
<accession>A0A2M7XDS6</accession>
<comment type="similarity">
    <text evidence="2 9">Belongs to the CRISPR-associated endoribonuclease Cas2 protein family.</text>
</comment>
<evidence type="ECO:0000256" key="6">
    <source>
        <dbReference type="ARBA" id="ARBA00022801"/>
    </source>
</evidence>
<dbReference type="GO" id="GO:0046872">
    <property type="term" value="F:metal ion binding"/>
    <property type="evidence" value="ECO:0007669"/>
    <property type="project" value="UniProtKB-UniRule"/>
</dbReference>
<keyword evidence="7 9" id="KW-0460">Magnesium</keyword>
<comment type="subunit">
    <text evidence="9">Homodimer, forms a heterotetramer with a Cas1 homodimer.</text>
</comment>
<evidence type="ECO:0000256" key="7">
    <source>
        <dbReference type="ARBA" id="ARBA00022842"/>
    </source>
</evidence>
<keyword evidence="5 9" id="KW-0255">Endonuclease</keyword>
<evidence type="ECO:0000313" key="10">
    <source>
        <dbReference type="EMBL" id="PJA45992.1"/>
    </source>
</evidence>
<dbReference type="HAMAP" id="MF_01471">
    <property type="entry name" value="Cas2"/>
    <property type="match status" value="1"/>
</dbReference>
<dbReference type="GO" id="GO:0016787">
    <property type="term" value="F:hydrolase activity"/>
    <property type="evidence" value="ECO:0007669"/>
    <property type="project" value="UniProtKB-KW"/>
</dbReference>
<gene>
    <name evidence="9 10" type="primary">cas2</name>
    <name evidence="10" type="ORF">CO173_03905</name>
</gene>
<dbReference type="GO" id="GO:0004521">
    <property type="term" value="F:RNA endonuclease activity"/>
    <property type="evidence" value="ECO:0007669"/>
    <property type="project" value="InterPro"/>
</dbReference>
<dbReference type="PANTHER" id="PTHR34405:SF3">
    <property type="entry name" value="CRISPR-ASSOCIATED ENDORIBONUCLEASE CAS2 3"/>
    <property type="match status" value="1"/>
</dbReference>
<keyword evidence="4 9" id="KW-0479">Metal-binding</keyword>
<sequence>MLIVSYDFSSDRMRSKFSRYLEKYGYRMQYSVFIIKDSERVLQNILTEIDLTYKKKFTGADSVVIFHICEGCKKKIVKYGYAERDESDLIFIS</sequence>
<proteinExistence type="inferred from homology"/>
<evidence type="ECO:0000256" key="9">
    <source>
        <dbReference type="HAMAP-Rule" id="MF_01471"/>
    </source>
</evidence>
<dbReference type="Proteomes" id="UP000231263">
    <property type="component" value="Unassembled WGS sequence"/>
</dbReference>
<dbReference type="InterPro" id="IPR021127">
    <property type="entry name" value="CRISPR_associated_Cas2"/>
</dbReference>
<keyword evidence="3 9" id="KW-0540">Nuclease</keyword>
<name>A0A2M7XDS6_9BACT</name>
<evidence type="ECO:0000256" key="5">
    <source>
        <dbReference type="ARBA" id="ARBA00022759"/>
    </source>
</evidence>
<keyword evidence="8 9" id="KW-0051">Antiviral defense</keyword>